<accession>A0ACB7XYK3</accession>
<dbReference type="EMBL" id="CM037155">
    <property type="protein sequence ID" value="KAH7846082.1"/>
    <property type="molecule type" value="Genomic_DNA"/>
</dbReference>
<evidence type="ECO:0000313" key="1">
    <source>
        <dbReference type="EMBL" id="KAH7846082.1"/>
    </source>
</evidence>
<comment type="caution">
    <text evidence="1">The sequence shown here is derived from an EMBL/GenBank/DDBJ whole genome shotgun (WGS) entry which is preliminary data.</text>
</comment>
<sequence>MTIERFSGEPVDQFPVGLRVLAVDDDPTCLMLLETALRKCQYQVTTTNQAIKALKLLRENRNKFDLVISDVHMPDMDGFKLLELVGLEMDLPVIMLSANGDTKLVMKGITHGACDYLLKPIRIEELKNIWQHVVRKKKVESKDQNNSDRPCHESEGGQMGDSDQNGKMNRKRKDQKEDEDEDHANNGDNSDEASTKKPRVVWTVDLHRKFVSAVNQLGFEKAVPKRILDMMNVETLTRENVASHLQKYRLYLRRISSSHQANMFAALGSADSAHLPLNGFVKNNSLVGSAHTTAVRSLAYPSGMLGRLNSASGLGMLGISSSPGMVQLGHVENLNKTPIDNQTKFHPVLIPGNQNGNILQGMPASFEFNQVQHNKGVGYIGDISNANHIAKVFPISCSISDGTNGTSSAKSSLLHVPYSPMILQGQPQRIERNQVSGNQSCVTLASNTEFSARLPDFASCNDGLPANLYSEIQSNSFTWNDSFNQDISTHFGNNNSSVPMDKECKPDITTVGAGFPVLRTDLQSQAAPRFSSNSEENMSHIPNQGWDVKKSDPSHNQNLTCTSMNYLIPPYGVLDPFRKMSDTSSVCNGKNDFMTGRTNPYDPLTMQPNEVEQSAIGTTVKLKQEYIMDQTKPQDGYSYDDVGCLEDLVSAMMKEEEDKSVDWEGDWIWI</sequence>
<proteinExistence type="predicted"/>
<organism evidence="1 2">
    <name type="scientific">Vaccinium darrowii</name>
    <dbReference type="NCBI Taxonomy" id="229202"/>
    <lineage>
        <taxon>Eukaryota</taxon>
        <taxon>Viridiplantae</taxon>
        <taxon>Streptophyta</taxon>
        <taxon>Embryophyta</taxon>
        <taxon>Tracheophyta</taxon>
        <taxon>Spermatophyta</taxon>
        <taxon>Magnoliopsida</taxon>
        <taxon>eudicotyledons</taxon>
        <taxon>Gunneridae</taxon>
        <taxon>Pentapetalae</taxon>
        <taxon>asterids</taxon>
        <taxon>Ericales</taxon>
        <taxon>Ericaceae</taxon>
        <taxon>Vaccinioideae</taxon>
        <taxon>Vaccinieae</taxon>
        <taxon>Vaccinium</taxon>
    </lineage>
</organism>
<keyword evidence="2" id="KW-1185">Reference proteome</keyword>
<reference evidence="1 2" key="1">
    <citation type="journal article" date="2021" name="Hortic Res">
        <title>High-quality reference genome and annotation aids understanding of berry development for evergreen blueberry (Vaccinium darrowii).</title>
        <authorList>
            <person name="Yu J."/>
            <person name="Hulse-Kemp A.M."/>
            <person name="Babiker E."/>
            <person name="Staton M."/>
        </authorList>
    </citation>
    <scope>NUCLEOTIDE SEQUENCE [LARGE SCALE GENOMIC DNA]</scope>
    <source>
        <strain evidence="2">cv. NJ 8807/NJ 8810</strain>
        <tissue evidence="1">Young leaf</tissue>
    </source>
</reference>
<evidence type="ECO:0000313" key="2">
    <source>
        <dbReference type="Proteomes" id="UP000828048"/>
    </source>
</evidence>
<name>A0ACB7XYK3_9ERIC</name>
<dbReference type="Proteomes" id="UP000828048">
    <property type="component" value="Chromosome 5"/>
</dbReference>
<protein>
    <submittedName>
        <fullName evidence="1">Uncharacterized protein</fullName>
    </submittedName>
</protein>
<gene>
    <name evidence="1" type="ORF">Vadar_009542</name>
</gene>